<sequence length="571" mass="62182">MLTQSTASLREKRKENGKDTYRRELAKAIKDKLQGRAPNSVVARDGELINKIIEAGAVFEPSLGTSKKVKPFHSQELRERFTGNIQINDIKIAIERTMLSALDSWLNDDNTRKYKALRATIQGIDNQQDFPSAPVTTYLDQGSANYDNAINNANTLSDDQKKIYRLLKNLLDEEFSNAWKKFQESDGSALNNLITQEVNSLGDILDRLQSGGNLVGIVKSRTSKGYRYGRLAIDSFVGIAGPSWTDSLVTAIVNLIHATTETDSSEAKDSPHSKNANSSEIASGALQLATTMEQELRNMVIHSDISGKTFSGSISMRGSMAVLHEIVKLSIRIIKSVDWTGLAAKIPDVISSVLIAARGLMHIYYSREGINRLESIVSNAQGQENVSQELKGAVSGFLNTGALVRIYKYGQGLIGLIVGVTKVVLSDLTGVAGIGKDWIEGVISLASGMLGLSGIVDSIKDLANFNVLSDVTGVEQFASWITREYARSVDSSYNYGDQTRIRLTDASDQQWVKTKMESLVGQTVLDDAENGGSRYSIGDNDGFSELVSAVTYALKNAVTPQPQLQNEPAAL</sequence>
<comment type="caution">
    <text evidence="2">The sequence shown here is derived from an EMBL/GenBank/DDBJ whole genome shotgun (WGS) entry which is preliminary data.</text>
</comment>
<evidence type="ECO:0000313" key="3">
    <source>
        <dbReference type="Proteomes" id="UP001152467"/>
    </source>
</evidence>
<gene>
    <name evidence="2" type="ORF">PSECIP111854_04054</name>
</gene>
<reference evidence="2" key="1">
    <citation type="submission" date="2022-07" db="EMBL/GenBank/DDBJ databases">
        <authorList>
            <person name="Criscuolo A."/>
        </authorList>
    </citation>
    <scope>NUCLEOTIDE SEQUENCE</scope>
    <source>
        <strain evidence="2">CIP111854</strain>
    </source>
</reference>
<evidence type="ECO:0000313" key="2">
    <source>
        <dbReference type="EMBL" id="CAH9067243.1"/>
    </source>
</evidence>
<dbReference type="EMBL" id="CAMAPC010000031">
    <property type="protein sequence ID" value="CAH9067243.1"/>
    <property type="molecule type" value="Genomic_DNA"/>
</dbReference>
<name>A0A9W4W0A1_9GAMM</name>
<organism evidence="2 3">
    <name type="scientific">Pseudoalteromonas holothuriae</name>
    <dbReference type="NCBI Taxonomy" id="2963714"/>
    <lineage>
        <taxon>Bacteria</taxon>
        <taxon>Pseudomonadati</taxon>
        <taxon>Pseudomonadota</taxon>
        <taxon>Gammaproteobacteria</taxon>
        <taxon>Alteromonadales</taxon>
        <taxon>Pseudoalteromonadaceae</taxon>
        <taxon>Pseudoalteromonas</taxon>
    </lineage>
</organism>
<keyword evidence="3" id="KW-1185">Reference proteome</keyword>
<evidence type="ECO:0000256" key="1">
    <source>
        <dbReference type="SAM" id="MobiDB-lite"/>
    </source>
</evidence>
<feature type="compositionally biased region" description="Basic and acidic residues" evidence="1">
    <location>
        <begin position="9"/>
        <end position="21"/>
    </location>
</feature>
<proteinExistence type="predicted"/>
<dbReference type="AlphaFoldDB" id="A0A9W4W0A1"/>
<protein>
    <submittedName>
        <fullName evidence="2">Uncharacterized protein</fullName>
    </submittedName>
</protein>
<feature type="region of interest" description="Disordered" evidence="1">
    <location>
        <begin position="1"/>
        <end position="21"/>
    </location>
</feature>
<dbReference type="RefSeq" id="WP_261627177.1">
    <property type="nucleotide sequence ID" value="NZ_CAMAPC010000031.1"/>
</dbReference>
<accession>A0A9W4W0A1</accession>
<dbReference type="Proteomes" id="UP001152467">
    <property type="component" value="Unassembled WGS sequence"/>
</dbReference>